<dbReference type="PIRSF" id="PIRSF003092">
    <property type="entry name" value="MinD"/>
    <property type="match status" value="1"/>
</dbReference>
<dbReference type="HOGENOM" id="CLU_037612_0_0_0"/>
<dbReference type="CDD" id="cd02038">
    <property type="entry name" value="FlhG-like"/>
    <property type="match status" value="1"/>
</dbReference>
<dbReference type="InterPro" id="IPR033875">
    <property type="entry name" value="FlhG"/>
</dbReference>
<dbReference type="InParanoid" id="O67267"/>
<dbReference type="GO" id="GO:0005829">
    <property type="term" value="C:cytosol"/>
    <property type="evidence" value="ECO:0000318"/>
    <property type="project" value="GO_Central"/>
</dbReference>
<protein>
    <submittedName>
        <fullName evidence="4">Septum site-determining protein MinD</fullName>
    </submittedName>
</protein>
<dbReference type="PANTHER" id="PTHR43384">
    <property type="entry name" value="SEPTUM SITE-DETERMINING PROTEIN MIND HOMOLOG, CHLOROPLASTIC-RELATED"/>
    <property type="match status" value="1"/>
</dbReference>
<evidence type="ECO:0000256" key="1">
    <source>
        <dbReference type="ARBA" id="ARBA00022741"/>
    </source>
</evidence>
<keyword evidence="5" id="KW-1185">Reference proteome</keyword>
<dbReference type="InterPro" id="IPR025501">
    <property type="entry name" value="MinD_FleN"/>
</dbReference>
<evidence type="ECO:0000313" key="5">
    <source>
        <dbReference type="Proteomes" id="UP000000798"/>
    </source>
</evidence>
<gene>
    <name evidence="4" type="primary">minD1</name>
    <name evidence="4" type="ordered locus">aq_1217</name>
</gene>
<dbReference type="KEGG" id="aae:aq_1217"/>
<evidence type="ECO:0000256" key="2">
    <source>
        <dbReference type="ARBA" id="ARBA00022840"/>
    </source>
</evidence>
<dbReference type="GO" id="GO:0009898">
    <property type="term" value="C:cytoplasmic side of plasma membrane"/>
    <property type="evidence" value="ECO:0000318"/>
    <property type="project" value="GO_Central"/>
</dbReference>
<dbReference type="InterPro" id="IPR025669">
    <property type="entry name" value="AAA_dom"/>
</dbReference>
<dbReference type="PATRIC" id="fig|224324.8.peg.945"/>
<name>O67267_AQUAE</name>
<dbReference type="EMBL" id="AE000657">
    <property type="protein sequence ID" value="AAC07226.1"/>
    <property type="molecule type" value="Genomic_DNA"/>
</dbReference>
<dbReference type="AlphaFoldDB" id="O67267"/>
<accession>O67267</accession>
<dbReference type="Gene3D" id="3.40.50.300">
    <property type="entry name" value="P-loop containing nucleotide triphosphate hydrolases"/>
    <property type="match status" value="1"/>
</dbReference>
<dbReference type="SUPFAM" id="SSF52540">
    <property type="entry name" value="P-loop containing nucleoside triphosphate hydrolases"/>
    <property type="match status" value="1"/>
</dbReference>
<dbReference type="PIR" id="H70404">
    <property type="entry name" value="H70404"/>
</dbReference>
<dbReference type="OrthoDB" id="9816297at2"/>
<dbReference type="GO" id="GO:0005524">
    <property type="term" value="F:ATP binding"/>
    <property type="evidence" value="ECO:0000318"/>
    <property type="project" value="GO_Central"/>
</dbReference>
<dbReference type="InterPro" id="IPR027417">
    <property type="entry name" value="P-loop_NTPase"/>
</dbReference>
<dbReference type="Proteomes" id="UP000000798">
    <property type="component" value="Chromosome"/>
</dbReference>
<dbReference type="PANTHER" id="PTHR43384:SF4">
    <property type="entry name" value="CELLULOSE BIOSYNTHESIS PROTEIN BCSQ-RELATED"/>
    <property type="match status" value="1"/>
</dbReference>
<dbReference type="EnsemblBacteria" id="AAC07226">
    <property type="protein sequence ID" value="AAC07226"/>
    <property type="gene ID" value="aq_1217"/>
</dbReference>
<keyword evidence="1" id="KW-0547">Nucleotide-binding</keyword>
<reference evidence="4 5" key="1">
    <citation type="journal article" date="1998" name="Nature">
        <title>The complete genome of the hyperthermophilic bacterium Aquifex aeolicus.</title>
        <authorList>
            <person name="Deckert G."/>
            <person name="Warren P.V."/>
            <person name="Gaasterland T."/>
            <person name="Young W.G."/>
            <person name="Lenox A.L."/>
            <person name="Graham D.E."/>
            <person name="Overbeek R."/>
            <person name="Snead M.A."/>
            <person name="Keller M."/>
            <person name="Aujay M."/>
            <person name="Huber R."/>
            <person name="Feldman R.A."/>
            <person name="Short J.M."/>
            <person name="Olson G.J."/>
            <person name="Swanson R.V."/>
        </authorList>
    </citation>
    <scope>NUCLEOTIDE SEQUENCE [LARGE SCALE GENOMIC DNA]</scope>
    <source>
        <strain evidence="4 5">VF5</strain>
    </source>
</reference>
<dbReference type="STRING" id="224324.aq_1217"/>
<dbReference type="eggNOG" id="COG0455">
    <property type="taxonomic scope" value="Bacteria"/>
</dbReference>
<dbReference type="Pfam" id="PF13614">
    <property type="entry name" value="AAA_31"/>
    <property type="match status" value="1"/>
</dbReference>
<proteinExistence type="predicted"/>
<organism evidence="4 5">
    <name type="scientific">Aquifex aeolicus (strain VF5)</name>
    <dbReference type="NCBI Taxonomy" id="224324"/>
    <lineage>
        <taxon>Bacteria</taxon>
        <taxon>Pseudomonadati</taxon>
        <taxon>Aquificota</taxon>
        <taxon>Aquificia</taxon>
        <taxon>Aquificales</taxon>
        <taxon>Aquificaceae</taxon>
        <taxon>Aquifex</taxon>
    </lineage>
</organism>
<dbReference type="InterPro" id="IPR050625">
    <property type="entry name" value="ParA/MinD_ATPase"/>
</dbReference>
<dbReference type="GO" id="GO:0016887">
    <property type="term" value="F:ATP hydrolysis activity"/>
    <property type="evidence" value="ECO:0000318"/>
    <property type="project" value="GO_Central"/>
</dbReference>
<evidence type="ECO:0000313" key="4">
    <source>
        <dbReference type="EMBL" id="AAC07226.1"/>
    </source>
</evidence>
<evidence type="ECO:0000259" key="3">
    <source>
        <dbReference type="Pfam" id="PF13614"/>
    </source>
</evidence>
<feature type="domain" description="AAA" evidence="3">
    <location>
        <begin position="23"/>
        <end position="182"/>
    </location>
</feature>
<keyword evidence="2" id="KW-0067">ATP-binding</keyword>
<sequence>MKMKLDQQLNLLKHMLGKSKGTRYISVSSGKGGVGKTLVSINIGEILSERGKRVLIFDGDLGLSNVHLMYGIAPTKDLSDLIKGFATIEELPVKVNEHLYFISGGSGFQELADLPKERLTTIVQKLYEYAEDNFDYVVIDTPPGIHRTTVMLTSCADIPIILTTPEPTALMDAYALIKVINREEGVENFYVIINKADSYAEAKAVAESLSLMVMKYTNARVNFIGFMHYRKNLIRNVVDQKPVDKNFKEELREALINLDLEVNGKEGFWSKILKKLGV</sequence>